<evidence type="ECO:0008006" key="4">
    <source>
        <dbReference type="Google" id="ProtNLM"/>
    </source>
</evidence>
<dbReference type="InterPro" id="IPR023198">
    <property type="entry name" value="PGP-like_dom2"/>
</dbReference>
<comment type="caution">
    <text evidence="2">The sequence shown here is derived from an EMBL/GenBank/DDBJ whole genome shotgun (WGS) entry which is preliminary data.</text>
</comment>
<name>A0A933IAU0_UNCT6</name>
<gene>
    <name evidence="2" type="ORF">HY768_11260</name>
</gene>
<organism evidence="2 3">
    <name type="scientific">candidate division TA06 bacterium</name>
    <dbReference type="NCBI Taxonomy" id="2250710"/>
    <lineage>
        <taxon>Bacteria</taxon>
        <taxon>Bacteria division TA06</taxon>
    </lineage>
</organism>
<reference evidence="2" key="1">
    <citation type="submission" date="2020-07" db="EMBL/GenBank/DDBJ databases">
        <title>Huge and variable diversity of episymbiotic CPR bacteria and DPANN archaea in groundwater ecosystems.</title>
        <authorList>
            <person name="He C.Y."/>
            <person name="Keren R."/>
            <person name="Whittaker M."/>
            <person name="Farag I.F."/>
            <person name="Doudna J."/>
            <person name="Cate J.H.D."/>
            <person name="Banfield J.F."/>
        </authorList>
    </citation>
    <scope>NUCLEOTIDE SEQUENCE</scope>
    <source>
        <strain evidence="2">NC_groundwater_1520_Pr4_B-0.1um_53_5</strain>
    </source>
</reference>
<proteinExistence type="predicted"/>
<dbReference type="AlphaFoldDB" id="A0A933IAU0"/>
<dbReference type="InterPro" id="IPR036412">
    <property type="entry name" value="HAD-like_sf"/>
</dbReference>
<accession>A0A933IAU0</accession>
<dbReference type="Proteomes" id="UP000736328">
    <property type="component" value="Unassembled WGS sequence"/>
</dbReference>
<feature type="compositionally biased region" description="Basic and acidic residues" evidence="1">
    <location>
        <begin position="49"/>
        <end position="61"/>
    </location>
</feature>
<sequence>MIDTIIFDADGVILDSEKLWNQGQEKFLKRGGFKYDRDKLKHLMTSDLPGRRSAGDAETLRLQRRPRSSGPGEDWRRTQPRRG</sequence>
<protein>
    <recommendedName>
        <fullName evidence="4">HAD family phosphatase</fullName>
    </recommendedName>
</protein>
<dbReference type="Gene3D" id="1.10.150.240">
    <property type="entry name" value="Putative phosphatase, domain 2"/>
    <property type="match status" value="1"/>
</dbReference>
<evidence type="ECO:0000313" key="3">
    <source>
        <dbReference type="Proteomes" id="UP000736328"/>
    </source>
</evidence>
<dbReference type="InterPro" id="IPR023214">
    <property type="entry name" value="HAD_sf"/>
</dbReference>
<evidence type="ECO:0000313" key="2">
    <source>
        <dbReference type="EMBL" id="MBI4727777.1"/>
    </source>
</evidence>
<dbReference type="Gene3D" id="3.40.50.1000">
    <property type="entry name" value="HAD superfamily/HAD-like"/>
    <property type="match status" value="1"/>
</dbReference>
<dbReference type="SUPFAM" id="SSF56784">
    <property type="entry name" value="HAD-like"/>
    <property type="match status" value="1"/>
</dbReference>
<feature type="region of interest" description="Disordered" evidence="1">
    <location>
        <begin position="46"/>
        <end position="83"/>
    </location>
</feature>
<dbReference type="EMBL" id="JACQXR010000157">
    <property type="protein sequence ID" value="MBI4727777.1"/>
    <property type="molecule type" value="Genomic_DNA"/>
</dbReference>
<evidence type="ECO:0000256" key="1">
    <source>
        <dbReference type="SAM" id="MobiDB-lite"/>
    </source>
</evidence>